<proteinExistence type="predicted"/>
<dbReference type="RefSeq" id="WP_165237140.1">
    <property type="nucleotide sequence ID" value="NZ_CP049257.1"/>
</dbReference>
<dbReference type="Proteomes" id="UP000502996">
    <property type="component" value="Chromosome"/>
</dbReference>
<evidence type="ECO:0000313" key="2">
    <source>
        <dbReference type="EMBL" id="QIG45008.1"/>
    </source>
</evidence>
<feature type="transmembrane region" description="Helical" evidence="1">
    <location>
        <begin position="114"/>
        <end position="134"/>
    </location>
</feature>
<evidence type="ECO:0000256" key="1">
    <source>
        <dbReference type="SAM" id="Phobius"/>
    </source>
</evidence>
<sequence length="163" mass="17595">MKGAAKRVGLEAVGWLLVVAGIAALILPGPGLLMIAGGLVILSQQYEWAERRVEPVKREALKGAARSVETWPRVVATALMAVLIAAAGVLWFVGPAMPGWYPLSEKWWLPGGKATSISQFLSAIIVVVLLVWSFRKFHGKPEEIEKVVSSASEDDDRSGFWGS</sequence>
<dbReference type="KEGG" id="nano:G5V58_21540"/>
<protein>
    <recommendedName>
        <fullName evidence="4">TIGR02611 family protein</fullName>
    </recommendedName>
</protein>
<dbReference type="AlphaFoldDB" id="A0A6G6WI51"/>
<gene>
    <name evidence="2" type="ORF">G5V58_21540</name>
</gene>
<keyword evidence="1" id="KW-1133">Transmembrane helix</keyword>
<dbReference type="Pfam" id="PF09656">
    <property type="entry name" value="PGPGW"/>
    <property type="match status" value="1"/>
</dbReference>
<dbReference type="EMBL" id="CP049257">
    <property type="protein sequence ID" value="QIG45008.1"/>
    <property type="molecule type" value="Genomic_DNA"/>
</dbReference>
<name>A0A6G6WI51_9ACTN</name>
<keyword evidence="1" id="KW-0472">Membrane</keyword>
<accession>A0A6G6WI51</accession>
<keyword evidence="3" id="KW-1185">Reference proteome</keyword>
<reference evidence="2 3" key="1">
    <citation type="submission" date="2020-02" db="EMBL/GenBank/DDBJ databases">
        <title>Full genome sequence of Nocardioides sp. R-3366.</title>
        <authorList>
            <person name="Im W.-T."/>
        </authorList>
    </citation>
    <scope>NUCLEOTIDE SEQUENCE [LARGE SCALE GENOMIC DNA]</scope>
    <source>
        <strain evidence="2 3">R-3366</strain>
    </source>
</reference>
<feature type="transmembrane region" description="Helical" evidence="1">
    <location>
        <begin position="12"/>
        <end position="42"/>
    </location>
</feature>
<dbReference type="InterPro" id="IPR019099">
    <property type="entry name" value="Uncharacterised_PGPGW_TM"/>
</dbReference>
<evidence type="ECO:0008006" key="4">
    <source>
        <dbReference type="Google" id="ProtNLM"/>
    </source>
</evidence>
<evidence type="ECO:0000313" key="3">
    <source>
        <dbReference type="Proteomes" id="UP000502996"/>
    </source>
</evidence>
<feature type="transmembrane region" description="Helical" evidence="1">
    <location>
        <begin position="74"/>
        <end position="94"/>
    </location>
</feature>
<keyword evidence="1" id="KW-0812">Transmembrane</keyword>
<organism evidence="2 3">
    <name type="scientific">Nocardioides anomalus</name>
    <dbReference type="NCBI Taxonomy" id="2712223"/>
    <lineage>
        <taxon>Bacteria</taxon>
        <taxon>Bacillati</taxon>
        <taxon>Actinomycetota</taxon>
        <taxon>Actinomycetes</taxon>
        <taxon>Propionibacteriales</taxon>
        <taxon>Nocardioidaceae</taxon>
        <taxon>Nocardioides</taxon>
    </lineage>
</organism>